<keyword evidence="3" id="KW-0812">Transmembrane</keyword>
<dbReference type="Proteomes" id="UP001249851">
    <property type="component" value="Unassembled WGS sequence"/>
</dbReference>
<proteinExistence type="predicted"/>
<reference evidence="4" key="1">
    <citation type="journal article" date="2023" name="G3 (Bethesda)">
        <title>Whole genome assembly and annotation of the endangered Caribbean coral Acropora cervicornis.</title>
        <authorList>
            <person name="Selwyn J.D."/>
            <person name="Vollmer S.V."/>
        </authorList>
    </citation>
    <scope>NUCLEOTIDE SEQUENCE</scope>
    <source>
        <strain evidence="4">K2</strain>
    </source>
</reference>
<name>A0AAD9QB35_ACRCE</name>
<keyword evidence="5" id="KW-1185">Reference proteome</keyword>
<dbReference type="InterPro" id="IPR042336">
    <property type="entry name" value="GOLIM4"/>
</dbReference>
<evidence type="ECO:0000256" key="1">
    <source>
        <dbReference type="SAM" id="Coils"/>
    </source>
</evidence>
<feature type="non-terminal residue" evidence="4">
    <location>
        <position position="399"/>
    </location>
</feature>
<evidence type="ECO:0000256" key="2">
    <source>
        <dbReference type="SAM" id="MobiDB-lite"/>
    </source>
</evidence>
<feature type="compositionally biased region" description="Basic and acidic residues" evidence="2">
    <location>
        <begin position="344"/>
        <end position="353"/>
    </location>
</feature>
<gene>
    <name evidence="4" type="ORF">P5673_019970</name>
</gene>
<reference evidence="4" key="2">
    <citation type="journal article" date="2023" name="Science">
        <title>Genomic signatures of disease resistance in endangered staghorn corals.</title>
        <authorList>
            <person name="Vollmer S.V."/>
            <person name="Selwyn J.D."/>
            <person name="Despard B.A."/>
            <person name="Roesel C.L."/>
        </authorList>
    </citation>
    <scope>NUCLEOTIDE SEQUENCE</scope>
    <source>
        <strain evidence="4">K2</strain>
    </source>
</reference>
<feature type="region of interest" description="Disordered" evidence="2">
    <location>
        <begin position="260"/>
        <end position="310"/>
    </location>
</feature>
<dbReference type="PANTHER" id="PTHR22909">
    <property type="entry name" value="GOLGI INTEGRAL MEMBRANE PROTEIN 4"/>
    <property type="match status" value="1"/>
</dbReference>
<keyword evidence="1" id="KW-0175">Coiled coil</keyword>
<accession>A0AAD9QB35</accession>
<sequence>MCNRRNKPIWQATVLLALVGGLGYTFYLYNSATMDLDASRSEADKYLHQRESLSSQLQVVYEHRARLERSLQKEKADHKNVKLDFSKKQNAFLLNVTRSKHEAMNRFNSLETQYNMLKAQAKELQTDYSRLQQQYSRLSSEHGLVVNEQKRNFQVYKEQKANEILSLTGMTGICTLDHPEKFKEIEVCPPPFGEEQQYTNLSSSTALAASQKYQEKLRMLQEEFATYKYMYFLEITVYQAAKQSLQSEIQETSELKKVRRDAKNVRKEWNEDEQSLGEQKIDSNQNSLPVVQPEIVGDRQDQRRSQYDALSREEINRQVAELRNHREQAAQPQLKVASMLPVQRQDELQQKADNDEEDVGETKSQQEADPDEEDPDEDKVPEQQFHDRSLKAEAGAAVQ</sequence>
<keyword evidence="3" id="KW-0472">Membrane</keyword>
<feature type="coiled-coil region" evidence="1">
    <location>
        <begin position="64"/>
        <end position="141"/>
    </location>
</feature>
<feature type="compositionally biased region" description="Basic and acidic residues" evidence="2">
    <location>
        <begin position="296"/>
        <end position="310"/>
    </location>
</feature>
<comment type="caution">
    <text evidence="4">The sequence shown here is derived from an EMBL/GenBank/DDBJ whole genome shotgun (WGS) entry which is preliminary data.</text>
</comment>
<protein>
    <submittedName>
        <fullName evidence="4">Golgi integral membrane protein 4</fullName>
    </submittedName>
</protein>
<dbReference type="GO" id="GO:0000139">
    <property type="term" value="C:Golgi membrane"/>
    <property type="evidence" value="ECO:0007669"/>
    <property type="project" value="InterPro"/>
</dbReference>
<feature type="compositionally biased region" description="Basic and acidic residues" evidence="2">
    <location>
        <begin position="260"/>
        <end position="269"/>
    </location>
</feature>
<feature type="region of interest" description="Disordered" evidence="2">
    <location>
        <begin position="324"/>
        <end position="399"/>
    </location>
</feature>
<evidence type="ECO:0000256" key="3">
    <source>
        <dbReference type="SAM" id="Phobius"/>
    </source>
</evidence>
<dbReference type="AlphaFoldDB" id="A0AAD9QB35"/>
<dbReference type="EMBL" id="JARQWQ010000048">
    <property type="protein sequence ID" value="KAK2557616.1"/>
    <property type="molecule type" value="Genomic_DNA"/>
</dbReference>
<keyword evidence="3" id="KW-1133">Transmembrane helix</keyword>
<evidence type="ECO:0000313" key="4">
    <source>
        <dbReference type="EMBL" id="KAK2557616.1"/>
    </source>
</evidence>
<organism evidence="4 5">
    <name type="scientific">Acropora cervicornis</name>
    <name type="common">Staghorn coral</name>
    <dbReference type="NCBI Taxonomy" id="6130"/>
    <lineage>
        <taxon>Eukaryota</taxon>
        <taxon>Metazoa</taxon>
        <taxon>Cnidaria</taxon>
        <taxon>Anthozoa</taxon>
        <taxon>Hexacorallia</taxon>
        <taxon>Scleractinia</taxon>
        <taxon>Astrocoeniina</taxon>
        <taxon>Acroporidae</taxon>
        <taxon>Acropora</taxon>
    </lineage>
</organism>
<feature type="transmembrane region" description="Helical" evidence="3">
    <location>
        <begin position="12"/>
        <end position="29"/>
    </location>
</feature>
<feature type="compositionally biased region" description="Basic and acidic residues" evidence="2">
    <location>
        <begin position="378"/>
        <end position="391"/>
    </location>
</feature>
<evidence type="ECO:0000313" key="5">
    <source>
        <dbReference type="Proteomes" id="UP001249851"/>
    </source>
</evidence>
<feature type="compositionally biased region" description="Acidic residues" evidence="2">
    <location>
        <begin position="368"/>
        <end position="377"/>
    </location>
</feature>
<dbReference type="PANTHER" id="PTHR22909:SF24">
    <property type="entry name" value="GOLGI INTEGRAL MEMBRANE PROTEIN 4-RELATED"/>
    <property type="match status" value="1"/>
</dbReference>